<dbReference type="HOGENOM" id="CLU_2546259_0_0_1"/>
<proteinExistence type="predicted"/>
<evidence type="ECO:0000313" key="2">
    <source>
        <dbReference type="Proteomes" id="UP000006038"/>
    </source>
</evidence>
<accession>J3LVY1</accession>
<dbReference type="Proteomes" id="UP000006038">
    <property type="component" value="Chromosome 4"/>
</dbReference>
<reference evidence="1" key="1">
    <citation type="journal article" date="2013" name="Nat. Commun.">
        <title>Whole-genome sequencing of Oryza brachyantha reveals mechanisms underlying Oryza genome evolution.</title>
        <authorList>
            <person name="Chen J."/>
            <person name="Huang Q."/>
            <person name="Gao D."/>
            <person name="Wang J."/>
            <person name="Lang Y."/>
            <person name="Liu T."/>
            <person name="Li B."/>
            <person name="Bai Z."/>
            <person name="Luis Goicoechea J."/>
            <person name="Liang C."/>
            <person name="Chen C."/>
            <person name="Zhang W."/>
            <person name="Sun S."/>
            <person name="Liao Y."/>
            <person name="Zhang X."/>
            <person name="Yang L."/>
            <person name="Song C."/>
            <person name="Wang M."/>
            <person name="Shi J."/>
            <person name="Liu G."/>
            <person name="Liu J."/>
            <person name="Zhou H."/>
            <person name="Zhou W."/>
            <person name="Yu Q."/>
            <person name="An N."/>
            <person name="Chen Y."/>
            <person name="Cai Q."/>
            <person name="Wang B."/>
            <person name="Liu B."/>
            <person name="Min J."/>
            <person name="Huang Y."/>
            <person name="Wu H."/>
            <person name="Li Z."/>
            <person name="Zhang Y."/>
            <person name="Yin Y."/>
            <person name="Song W."/>
            <person name="Jiang J."/>
            <person name="Jackson S.A."/>
            <person name="Wing R.A."/>
            <person name="Wang J."/>
            <person name="Chen M."/>
        </authorList>
    </citation>
    <scope>NUCLEOTIDE SEQUENCE [LARGE SCALE GENOMIC DNA]</scope>
    <source>
        <strain evidence="1">IRGC 101232</strain>
    </source>
</reference>
<dbReference type="Gramene" id="OB04G13060.1">
    <property type="protein sequence ID" value="OB04G13060.1"/>
    <property type="gene ID" value="OB04G13060"/>
</dbReference>
<dbReference type="Gramene" id="OB04G13050.1">
    <property type="protein sequence ID" value="OB04G13050.1"/>
    <property type="gene ID" value="OB04G13050"/>
</dbReference>
<sequence>MPPPAFLPVPERCRLLSTNRSHQSCIARSRRLFRLHAVLVAAFDATGEHLQLPLLHSLPYNTAAGPPTPSLCIVRHPLPSSSL</sequence>
<name>J3LVY1_ORYBR</name>
<dbReference type="AlphaFoldDB" id="J3LVY1"/>
<dbReference type="EnsemblPlants" id="OB04G13060.1">
    <property type="protein sequence ID" value="OB04G13060.1"/>
    <property type="gene ID" value="OB04G13060"/>
</dbReference>
<protein>
    <submittedName>
        <fullName evidence="1">Uncharacterized protein</fullName>
    </submittedName>
</protein>
<organism evidence="1">
    <name type="scientific">Oryza brachyantha</name>
    <name type="common">malo sina</name>
    <dbReference type="NCBI Taxonomy" id="4533"/>
    <lineage>
        <taxon>Eukaryota</taxon>
        <taxon>Viridiplantae</taxon>
        <taxon>Streptophyta</taxon>
        <taxon>Embryophyta</taxon>
        <taxon>Tracheophyta</taxon>
        <taxon>Spermatophyta</taxon>
        <taxon>Magnoliopsida</taxon>
        <taxon>Liliopsida</taxon>
        <taxon>Poales</taxon>
        <taxon>Poaceae</taxon>
        <taxon>BOP clade</taxon>
        <taxon>Oryzoideae</taxon>
        <taxon>Oryzeae</taxon>
        <taxon>Oryzinae</taxon>
        <taxon>Oryza</taxon>
    </lineage>
</organism>
<dbReference type="EnsemblPlants" id="OB04G13050.1">
    <property type="protein sequence ID" value="OB04G13050.1"/>
    <property type="gene ID" value="OB04G13050"/>
</dbReference>
<evidence type="ECO:0000313" key="1">
    <source>
        <dbReference type="EnsemblPlants" id="OB04G13060.1"/>
    </source>
</evidence>
<keyword evidence="2" id="KW-1185">Reference proteome</keyword>
<reference evidence="1" key="2">
    <citation type="submission" date="2013-04" db="UniProtKB">
        <authorList>
            <consortium name="EnsemblPlants"/>
        </authorList>
    </citation>
    <scope>IDENTIFICATION</scope>
</reference>